<dbReference type="Pfam" id="PF00005">
    <property type="entry name" value="ABC_tran"/>
    <property type="match status" value="1"/>
</dbReference>
<dbReference type="EC" id="3.6.3.-" evidence="6"/>
<feature type="domain" description="ABC transporter" evidence="5">
    <location>
        <begin position="8"/>
        <end position="240"/>
    </location>
</feature>
<dbReference type="GO" id="GO:0043190">
    <property type="term" value="C:ATP-binding cassette (ABC) transporter complex"/>
    <property type="evidence" value="ECO:0007669"/>
    <property type="project" value="TreeGrafter"/>
</dbReference>
<dbReference type="RefSeq" id="WP_015711502.1">
    <property type="nucleotide sequence ID" value="NC_015577.1"/>
</dbReference>
<accession>F5YCT1</accession>
<evidence type="ECO:0000313" key="6">
    <source>
        <dbReference type="EMBL" id="AEF83170.1"/>
    </source>
</evidence>
<dbReference type="InterPro" id="IPR003439">
    <property type="entry name" value="ABC_transporter-like_ATP-bd"/>
</dbReference>
<dbReference type="PROSITE" id="PS50893">
    <property type="entry name" value="ABC_TRANSPORTER_2"/>
    <property type="match status" value="1"/>
</dbReference>
<dbReference type="FunCoup" id="F5YCT1">
    <property type="interactions" value="251"/>
</dbReference>
<name>F5YCT1_LEAAZ</name>
<reference evidence="7" key="1">
    <citation type="submission" date="2009-12" db="EMBL/GenBank/DDBJ databases">
        <title>Complete sequence of Treponema azotonutricium strain ZAS-9.</title>
        <authorList>
            <person name="Tetu S.G."/>
            <person name="Matson E."/>
            <person name="Ren Q."/>
            <person name="Seshadri R."/>
            <person name="Elbourne L."/>
            <person name="Hassan K.A."/>
            <person name="Durkin A."/>
            <person name="Radune D."/>
            <person name="Mohamoud Y."/>
            <person name="Shay R."/>
            <person name="Jin S."/>
            <person name="Zhang X."/>
            <person name="Lucey K."/>
            <person name="Ballor N.R."/>
            <person name="Ottesen E."/>
            <person name="Rosenthal R."/>
            <person name="Allen A."/>
            <person name="Leadbetter J.R."/>
            <person name="Paulsen I.T."/>
        </authorList>
    </citation>
    <scope>NUCLEOTIDE SEQUENCE [LARGE SCALE GENOMIC DNA]</scope>
    <source>
        <strain evidence="7">ATCC BAA-888 / DSM 13862 / ZAS-9</strain>
    </source>
</reference>
<dbReference type="PROSITE" id="PS00211">
    <property type="entry name" value="ABC_TRANSPORTER_1"/>
    <property type="match status" value="1"/>
</dbReference>
<comment type="similarity">
    <text evidence="1">Belongs to the ABC transporter superfamily.</text>
</comment>
<dbReference type="GO" id="GO:0042626">
    <property type="term" value="F:ATPase-coupled transmembrane transporter activity"/>
    <property type="evidence" value="ECO:0007669"/>
    <property type="project" value="TreeGrafter"/>
</dbReference>
<keyword evidence="3" id="KW-0547">Nucleotide-binding</keyword>
<organism evidence="6 7">
    <name type="scientific">Leadbettera azotonutricia (strain ATCC BAA-888 / DSM 13862 / ZAS-9)</name>
    <name type="common">Treponema azotonutricium</name>
    <dbReference type="NCBI Taxonomy" id="545695"/>
    <lineage>
        <taxon>Bacteria</taxon>
        <taxon>Pseudomonadati</taxon>
        <taxon>Spirochaetota</taxon>
        <taxon>Spirochaetia</taxon>
        <taxon>Spirochaetales</taxon>
        <taxon>Breznakiellaceae</taxon>
        <taxon>Leadbettera</taxon>
    </lineage>
</organism>
<evidence type="ECO:0000313" key="7">
    <source>
        <dbReference type="Proteomes" id="UP000009222"/>
    </source>
</evidence>
<dbReference type="eggNOG" id="COG1122">
    <property type="taxonomic scope" value="Bacteria"/>
</dbReference>
<dbReference type="HOGENOM" id="CLU_000604_1_22_12"/>
<dbReference type="CDD" id="cd03225">
    <property type="entry name" value="ABC_cobalt_CbiO_domain1"/>
    <property type="match status" value="1"/>
</dbReference>
<dbReference type="SUPFAM" id="SSF52540">
    <property type="entry name" value="P-loop containing nucleoside triphosphate hydrolases"/>
    <property type="match status" value="1"/>
</dbReference>
<dbReference type="InParanoid" id="F5YCT1"/>
<evidence type="ECO:0000259" key="5">
    <source>
        <dbReference type="PROSITE" id="PS50893"/>
    </source>
</evidence>
<gene>
    <name evidence="6" type="ordered locus">TREAZ_0445</name>
</gene>
<evidence type="ECO:0000256" key="3">
    <source>
        <dbReference type="ARBA" id="ARBA00022741"/>
    </source>
</evidence>
<dbReference type="STRING" id="545695.TREAZ_0445"/>
<dbReference type="SMART" id="SM00382">
    <property type="entry name" value="AAA"/>
    <property type="match status" value="1"/>
</dbReference>
<evidence type="ECO:0000256" key="2">
    <source>
        <dbReference type="ARBA" id="ARBA00022448"/>
    </source>
</evidence>
<dbReference type="KEGG" id="taz:TREAZ_0445"/>
<dbReference type="InterPro" id="IPR017871">
    <property type="entry name" value="ABC_transporter-like_CS"/>
</dbReference>
<evidence type="ECO:0000256" key="1">
    <source>
        <dbReference type="ARBA" id="ARBA00005417"/>
    </source>
</evidence>
<dbReference type="GO" id="GO:0016887">
    <property type="term" value="F:ATP hydrolysis activity"/>
    <property type="evidence" value="ECO:0007669"/>
    <property type="project" value="InterPro"/>
</dbReference>
<dbReference type="InterPro" id="IPR015856">
    <property type="entry name" value="ABC_transpr_CbiO/EcfA_su"/>
</dbReference>
<keyword evidence="2" id="KW-0813">Transport</keyword>
<dbReference type="InterPro" id="IPR050095">
    <property type="entry name" value="ECF_ABC_transporter_ATP-bd"/>
</dbReference>
<dbReference type="OrthoDB" id="9784332at2"/>
<dbReference type="GO" id="GO:0005524">
    <property type="term" value="F:ATP binding"/>
    <property type="evidence" value="ECO:0007669"/>
    <property type="project" value="UniProtKB-KW"/>
</dbReference>
<dbReference type="AlphaFoldDB" id="F5YCT1"/>
<reference evidence="6 7" key="2">
    <citation type="journal article" date="2011" name="ISME J.">
        <title>RNA-seq reveals cooperative metabolic interactions between two termite-gut spirochete species in co-culture.</title>
        <authorList>
            <person name="Rosenthal A.Z."/>
            <person name="Matson E.G."/>
            <person name="Eldar A."/>
            <person name="Leadbetter J.R."/>
        </authorList>
    </citation>
    <scope>NUCLEOTIDE SEQUENCE [LARGE SCALE GENOMIC DNA]</scope>
    <source>
        <strain evidence="7">ATCC BAA-888 / DSM 13862 / ZAS-9</strain>
    </source>
</reference>
<dbReference type="Proteomes" id="UP000009222">
    <property type="component" value="Chromosome"/>
</dbReference>
<keyword evidence="6" id="KW-0378">Hydrolase</keyword>
<protein>
    <submittedName>
        <fullName evidence="6">Cobalt import ATP-binding protein CbiO 2</fullName>
        <ecNumber evidence="6">3.6.3.-</ecNumber>
    </submittedName>
</protein>
<keyword evidence="7" id="KW-1185">Reference proteome</keyword>
<dbReference type="Gene3D" id="3.40.50.300">
    <property type="entry name" value="P-loop containing nucleotide triphosphate hydrolases"/>
    <property type="match status" value="1"/>
</dbReference>
<keyword evidence="4 6" id="KW-0067">ATP-binding</keyword>
<dbReference type="EMBL" id="CP001841">
    <property type="protein sequence ID" value="AEF83170.1"/>
    <property type="molecule type" value="Genomic_DNA"/>
</dbReference>
<dbReference type="InterPro" id="IPR003593">
    <property type="entry name" value="AAA+_ATPase"/>
</dbReference>
<dbReference type="InterPro" id="IPR027417">
    <property type="entry name" value="P-loop_NTPase"/>
</dbReference>
<dbReference type="PANTHER" id="PTHR43553:SF24">
    <property type="entry name" value="ENERGY-COUPLING FACTOR TRANSPORTER ATP-BINDING PROTEIN ECFA1"/>
    <property type="match status" value="1"/>
</dbReference>
<proteinExistence type="inferred from homology"/>
<evidence type="ECO:0000256" key="4">
    <source>
        <dbReference type="ARBA" id="ARBA00022840"/>
    </source>
</evidence>
<sequence>MKDKEVLFKVRSLRKRFPNGFEAISNLDLDIYKGECLLMAGSNGSGKTLLMRMLAGLQEPTEGSIFFKGIALPQCTGLLRRSLGIVFQDADSQIVGETVEEDIRFGPENLKLGKDEIGRRVEDALEMLEMKTKRDFPPRRLSGGEKRRLAVAGVIAMGCDTIIMDEPFANLDMIGVVQVIKIIKDLKQAGRTAIILTHELEKVLALADRLVILDKGRIRADGKPEEVLDSLDPGWGVRDPRMGWEAFAHD</sequence>
<dbReference type="PANTHER" id="PTHR43553">
    <property type="entry name" value="HEAVY METAL TRANSPORTER"/>
    <property type="match status" value="1"/>
</dbReference>